<dbReference type="OrthoDB" id="186344at2"/>
<keyword evidence="1" id="KW-0808">Transferase</keyword>
<dbReference type="STRING" id="398512.Bccel_5289"/>
<dbReference type="AlphaFoldDB" id="A0A0L6JX42"/>
<dbReference type="GO" id="GO:0016740">
    <property type="term" value="F:transferase activity"/>
    <property type="evidence" value="ECO:0007669"/>
    <property type="project" value="UniProtKB-KW"/>
</dbReference>
<evidence type="ECO:0000313" key="2">
    <source>
        <dbReference type="Proteomes" id="UP000036923"/>
    </source>
</evidence>
<dbReference type="SUPFAM" id="SSF53448">
    <property type="entry name" value="Nucleotide-diphospho-sugar transferases"/>
    <property type="match status" value="2"/>
</dbReference>
<gene>
    <name evidence="1" type="ORF">Bccel_5289</name>
</gene>
<accession>A0A0L6JX42</accession>
<name>A0A0L6JX42_9FIRM</name>
<dbReference type="Proteomes" id="UP000036923">
    <property type="component" value="Unassembled WGS sequence"/>
</dbReference>
<proteinExistence type="predicted"/>
<dbReference type="eggNOG" id="COG1442">
    <property type="taxonomic scope" value="Bacteria"/>
</dbReference>
<dbReference type="Gene3D" id="3.90.550.10">
    <property type="entry name" value="Spore Coat Polysaccharide Biosynthesis Protein SpsA, Chain A"/>
    <property type="match status" value="2"/>
</dbReference>
<organism evidence="1 2">
    <name type="scientific">Pseudobacteroides cellulosolvens ATCC 35603 = DSM 2933</name>
    <dbReference type="NCBI Taxonomy" id="398512"/>
    <lineage>
        <taxon>Bacteria</taxon>
        <taxon>Bacillati</taxon>
        <taxon>Bacillota</taxon>
        <taxon>Clostridia</taxon>
        <taxon>Eubacteriales</taxon>
        <taxon>Oscillospiraceae</taxon>
        <taxon>Pseudobacteroides</taxon>
    </lineage>
</organism>
<dbReference type="InterPro" id="IPR029044">
    <property type="entry name" value="Nucleotide-diphossugar_trans"/>
</dbReference>
<evidence type="ECO:0000313" key="1">
    <source>
        <dbReference type="EMBL" id="KNY30012.1"/>
    </source>
</evidence>
<sequence length="623" mass="75308">MRHYYCSTFSRDYVYKGLLLYYSMERWDKDFHYFIICMHDDVKNLLEKMDLTHATLITLKEIEEYDKELIKVKRTRSDKEYAWTSKASVCLYILSNYEEADHITWLDGDTLFCSDPDPIFDEWGNFSIMLTEERWRKPHRRMGITNGFYNTGFMGFKRDKAGIECLEWFRARLLEWCYDKWENGLWSDQVYVNDWLQRFQNIGVIKNMGVNVTPYIIGGCTVQKHNNEIFVNGEKLILYHYYGFKYFDGNEFDLCSYKMKFTDNVIKWLYLPYIKASNEVMRLIGKVCKGFYVPKSMNDYFMRNYFNLNLNEAYDKDTCHICTILSKDYLVKGLALYISLSKNTPKFHLWILCIDDMSFNFMKKINLENTTLLRLKNFEGRKLYKIRMERKTNEYCWTLKAPFIQFVLKNNYNLDSILYCDADLFFFKDVRGVYEEWGNSSIFISKLWMNSKSEKMFGSYSAGLIGFKRDKTAFKCICWWKIQCIKWCYNKIEEDRWSDQKYLDYWPKMFPNIKITENRGINPGPWNIKRLEVTENKKCVYCNNYELVVYHYSGFNIFNEWEYELCGRKQIPEKAVRLIYKRYVRQIKKVIEFVKVLDNEFYQNILKDTGSNKFINYFRIGRE</sequence>
<dbReference type="RefSeq" id="WP_036945016.1">
    <property type="nucleotide sequence ID" value="NZ_JQKC01000041.1"/>
</dbReference>
<protein>
    <submittedName>
        <fullName evidence="1">Glycosyl transferase family 8</fullName>
    </submittedName>
</protein>
<reference evidence="2" key="1">
    <citation type="submission" date="2015-07" db="EMBL/GenBank/DDBJ databases">
        <title>Near-Complete Genome Sequence of the Cellulolytic Bacterium Bacteroides (Pseudobacteroides) cellulosolvens ATCC 35603.</title>
        <authorList>
            <person name="Dassa B."/>
            <person name="Utturkar S.M."/>
            <person name="Klingeman D.M."/>
            <person name="Hurt R.A."/>
            <person name="Keller M."/>
            <person name="Xu J."/>
            <person name="Reddy Y.H.K."/>
            <person name="Borovok I."/>
            <person name="Grinberg I.R."/>
            <person name="Lamed R."/>
            <person name="Zhivin O."/>
            <person name="Bayer E.A."/>
            <person name="Brown S.D."/>
        </authorList>
    </citation>
    <scope>NUCLEOTIDE SEQUENCE [LARGE SCALE GENOMIC DNA]</scope>
    <source>
        <strain evidence="2">DSM 2933</strain>
    </source>
</reference>
<keyword evidence="2" id="KW-1185">Reference proteome</keyword>
<comment type="caution">
    <text evidence="1">The sequence shown here is derived from an EMBL/GenBank/DDBJ whole genome shotgun (WGS) entry which is preliminary data.</text>
</comment>
<dbReference type="EMBL" id="LGTC01000001">
    <property type="protein sequence ID" value="KNY30012.1"/>
    <property type="molecule type" value="Genomic_DNA"/>
</dbReference>